<keyword evidence="2" id="KW-1185">Reference proteome</keyword>
<dbReference type="OrthoDB" id="43073at2759"/>
<sequence>MIFRAAVQSASLTSKTILSRSCHNVLSSASTTATRADPLCRTVIMRYLATKPPGSNPLDVIRKECVNRHLCDEHGYRRPGVHWVFSLAVTPDDITQPPNLRTVGVQRISDDGIDFVMKKGSGTCDSLAAGRPLSILHLQGRYMPGETAEQWRGEGYCERMVLTKELLDKLPSYTITSMVASKRLEKEKGNQVQELNDGVSEVRIKVENKSHLMEVMQMTRLEYENGDVSFEEIDDCIRPFRFHPTRLECMAGGPDTVLWNRWEWQIDENGLWKEPAALLSH</sequence>
<accession>A0A9K3L3R3</accession>
<proteinExistence type="predicted"/>
<organism evidence="1 2">
    <name type="scientific">Nitzschia inconspicua</name>
    <dbReference type="NCBI Taxonomy" id="303405"/>
    <lineage>
        <taxon>Eukaryota</taxon>
        <taxon>Sar</taxon>
        <taxon>Stramenopiles</taxon>
        <taxon>Ochrophyta</taxon>
        <taxon>Bacillariophyta</taxon>
        <taxon>Bacillariophyceae</taxon>
        <taxon>Bacillariophycidae</taxon>
        <taxon>Bacillariales</taxon>
        <taxon>Bacillariaceae</taxon>
        <taxon>Nitzschia</taxon>
    </lineage>
</organism>
<evidence type="ECO:0000313" key="1">
    <source>
        <dbReference type="EMBL" id="KAG7355070.1"/>
    </source>
</evidence>
<protein>
    <submittedName>
        <fullName evidence="1">Uncharacterized protein</fullName>
    </submittedName>
</protein>
<reference evidence="1" key="1">
    <citation type="journal article" date="2021" name="Sci. Rep.">
        <title>Diploid genomic architecture of Nitzschia inconspicua, an elite biomass production diatom.</title>
        <authorList>
            <person name="Oliver A."/>
            <person name="Podell S."/>
            <person name="Pinowska A."/>
            <person name="Traller J.C."/>
            <person name="Smith S.R."/>
            <person name="McClure R."/>
            <person name="Beliaev A."/>
            <person name="Bohutskyi P."/>
            <person name="Hill E.A."/>
            <person name="Rabines A."/>
            <person name="Zheng H."/>
            <person name="Allen L.Z."/>
            <person name="Kuo A."/>
            <person name="Grigoriev I.V."/>
            <person name="Allen A.E."/>
            <person name="Hazlebeck D."/>
            <person name="Allen E.E."/>
        </authorList>
    </citation>
    <scope>NUCLEOTIDE SEQUENCE</scope>
    <source>
        <strain evidence="1">Hildebrandi</strain>
    </source>
</reference>
<comment type="caution">
    <text evidence="1">The sequence shown here is derived from an EMBL/GenBank/DDBJ whole genome shotgun (WGS) entry which is preliminary data.</text>
</comment>
<reference evidence="1" key="2">
    <citation type="submission" date="2021-04" db="EMBL/GenBank/DDBJ databases">
        <authorList>
            <person name="Podell S."/>
        </authorList>
    </citation>
    <scope>NUCLEOTIDE SEQUENCE</scope>
    <source>
        <strain evidence="1">Hildebrandi</strain>
    </source>
</reference>
<evidence type="ECO:0000313" key="2">
    <source>
        <dbReference type="Proteomes" id="UP000693970"/>
    </source>
</evidence>
<dbReference type="Proteomes" id="UP000693970">
    <property type="component" value="Unassembled WGS sequence"/>
</dbReference>
<dbReference type="EMBL" id="JAGRRH010000016">
    <property type="protein sequence ID" value="KAG7355070.1"/>
    <property type="molecule type" value="Genomic_DNA"/>
</dbReference>
<dbReference type="AlphaFoldDB" id="A0A9K3L3R3"/>
<gene>
    <name evidence="1" type="ORF">IV203_004426</name>
</gene>
<name>A0A9K3L3R3_9STRA</name>